<evidence type="ECO:0000256" key="2">
    <source>
        <dbReference type="ARBA" id="ARBA00022803"/>
    </source>
</evidence>
<dbReference type="PANTHER" id="PTHR16193">
    <property type="entry name" value="TETRATRICOPEPTIDE REPEAT PROTEIN 27"/>
    <property type="match status" value="1"/>
</dbReference>
<sequence>MSALRLIHSSFIRLNTELNVGDEGPNEQTQAISLIGKGQYLKVLNLPLFRKIFTDNSEIKHIIATYTQKSSVSAIEVLDLVNHVIIQLSKNLESFSPEIVKTTVLILGVVFLQLFLQENFTGPSVPFEDERLALGIVRDLLKLHKEASTHILSVGGETAYELMESPILLVLSVRILEEVSGSTVSVLSKDFINMDSETFVSKCNIVTNPDVVHSSVQWWKSRAYMVFASVLTGEVFLLTLLPIKLLTPSIVSTLIDLDNKNSPENQELLVLYQLESASVNFSAGVDNSVKDALAKAKTASGLQLILTGCKAKRTKFQQTGNHTLLVLAKSQDEFLRSTTSDDLSCESPEELQLNDEVLLERPYYESLEEKNTQESEEKDSKRVKIDFSFEPTLGSEEDSEVKLLPVALNDDEIPPVLKSLDPNNQPQLASLDMAQLLMRLVFIRENTPSSSAMVESELMALVQRITNSKNVNWTIFSKSLWERSLLEASKAKTIERGVLQMQVLVEDLGMNSVKTRTFSQSGDEQKFLQALSDPDNFEVTPNAARLKYIYQLPLAPRWALDSLLAEKLMSIGVIKSALQIYERLNLSVDAALCYAITGDEAQAEKILVERISAHPSDARAISVLGDVKQSPELWLKSWEVGKYSKAKVSLGKYYYQPPKKSGLTKDLPAAIGHIFDALTRNPVDFETWFFYGCMGIESFNWNLAAEAFTRCVSIDNSSPQSWSNLASALIKLDKNKEAFSALKSAIRTSHDKKVSSKIWDNFLIVAAKLNDWTSVLLASRELLTLRSSSKSSEEIVDLPVVEKLVQVLLESPYPGSEESMDYFQKSCVDFICNMLPQVINNSDRSWRIVSRVELWRKRPWMALECNEKAYRAAVNNPELEFNETAWKTAVDACSDLVAAFESLGELPGKHGADDLVCKDWKYKAKMTVRSLMSKGKSAWEDSEGWNVLQELKNSLMS</sequence>
<dbReference type="Proteomes" id="UP000094565">
    <property type="component" value="Chromosome 1"/>
</dbReference>
<keyword evidence="2" id="KW-0802">TPR repeat</keyword>
<organism evidence="3 4">
    <name type="scientific">Komagataella pastoris</name>
    <name type="common">Yeast</name>
    <name type="synonym">Pichia pastoris</name>
    <dbReference type="NCBI Taxonomy" id="4922"/>
    <lineage>
        <taxon>Eukaryota</taxon>
        <taxon>Fungi</taxon>
        <taxon>Dikarya</taxon>
        <taxon>Ascomycota</taxon>
        <taxon>Saccharomycotina</taxon>
        <taxon>Pichiomycetes</taxon>
        <taxon>Pichiales</taxon>
        <taxon>Pichiaceae</taxon>
        <taxon>Komagataella</taxon>
    </lineage>
</organism>
<dbReference type="SUPFAM" id="SSF81901">
    <property type="entry name" value="HCP-like"/>
    <property type="match status" value="1"/>
</dbReference>
<gene>
    <name evidence="3" type="primary">EMW1</name>
    <name evidence="3" type="ORF">ATY40_BA7500709</name>
</gene>
<accession>A0A1B2J8F2</accession>
<keyword evidence="1" id="KW-0677">Repeat</keyword>
<dbReference type="InterPro" id="IPR044244">
    <property type="entry name" value="TTC27/Emw1"/>
</dbReference>
<name>A0A1B2J8F2_PICPA</name>
<evidence type="ECO:0000313" key="3">
    <source>
        <dbReference type="EMBL" id="ANZ74266.1"/>
    </source>
</evidence>
<dbReference type="InterPro" id="IPR011990">
    <property type="entry name" value="TPR-like_helical_dom_sf"/>
</dbReference>
<protein>
    <submittedName>
        <fullName evidence="3">BA75_00709T0</fullName>
    </submittedName>
</protein>
<dbReference type="Gene3D" id="1.25.40.10">
    <property type="entry name" value="Tetratricopeptide repeat domain"/>
    <property type="match status" value="1"/>
</dbReference>
<keyword evidence="4" id="KW-1185">Reference proteome</keyword>
<dbReference type="OrthoDB" id="1936594at2759"/>
<dbReference type="AlphaFoldDB" id="A0A1B2J8F2"/>
<evidence type="ECO:0000313" key="4">
    <source>
        <dbReference type="Proteomes" id="UP000094565"/>
    </source>
</evidence>
<dbReference type="PANTHER" id="PTHR16193:SF0">
    <property type="entry name" value="TETRATRICOPEPTIDE REPEAT PROTEIN 27"/>
    <property type="match status" value="1"/>
</dbReference>
<proteinExistence type="predicted"/>
<dbReference type="EMBL" id="CP014584">
    <property type="protein sequence ID" value="ANZ74266.1"/>
    <property type="molecule type" value="Genomic_DNA"/>
</dbReference>
<reference evidence="3 4" key="1">
    <citation type="submission" date="2016-02" db="EMBL/GenBank/DDBJ databases">
        <title>Comparative genomic and transcriptomic foundation for Pichia pastoris.</title>
        <authorList>
            <person name="Love K.R."/>
            <person name="Shah K.A."/>
            <person name="Whittaker C.A."/>
            <person name="Wu J."/>
            <person name="Bartlett M.C."/>
            <person name="Ma D."/>
            <person name="Leeson R.L."/>
            <person name="Priest M."/>
            <person name="Young S.K."/>
            <person name="Love J.C."/>
        </authorList>
    </citation>
    <scope>NUCLEOTIDE SEQUENCE [LARGE SCALE GENOMIC DNA]</scope>
    <source>
        <strain evidence="3 4">ATCC 28485</strain>
    </source>
</reference>
<evidence type="ECO:0000256" key="1">
    <source>
        <dbReference type="ARBA" id="ARBA00022737"/>
    </source>
</evidence>